<evidence type="ECO:0000313" key="13">
    <source>
        <dbReference type="Proteomes" id="UP000009168"/>
    </source>
</evidence>
<dbReference type="SMART" id="SM00320">
    <property type="entry name" value="WD40"/>
    <property type="match status" value="3"/>
</dbReference>
<dbReference type="GO" id="GO:0032040">
    <property type="term" value="C:small-subunit processome"/>
    <property type="evidence" value="ECO:0007669"/>
    <property type="project" value="TreeGrafter"/>
</dbReference>
<dbReference type="InterPro" id="IPR040382">
    <property type="entry name" value="NOL10/Enp2"/>
</dbReference>
<dbReference type="GO" id="GO:0030686">
    <property type="term" value="C:90S preribosome"/>
    <property type="evidence" value="ECO:0007669"/>
    <property type="project" value="TreeGrafter"/>
</dbReference>
<evidence type="ECO:0000256" key="8">
    <source>
        <dbReference type="SAM" id="MobiDB-lite"/>
    </source>
</evidence>
<evidence type="ECO:0000256" key="6">
    <source>
        <dbReference type="PROSITE-ProRule" id="PRU00221"/>
    </source>
</evidence>
<dbReference type="PANTHER" id="PTHR14927">
    <property type="entry name" value="NUCLEOLAR PROTEIN 10"/>
    <property type="match status" value="1"/>
</dbReference>
<keyword evidence="7" id="KW-0175">Coiled coil</keyword>
<dbReference type="Gene3D" id="2.130.10.10">
    <property type="entry name" value="YVTN repeat-like/Quinoprotein amine dehydrogenase"/>
    <property type="match status" value="1"/>
</dbReference>
<dbReference type="InterPro" id="IPR001680">
    <property type="entry name" value="WD40_rpt"/>
</dbReference>
<dbReference type="RefSeq" id="XP_001009797.1">
    <property type="nucleotide sequence ID" value="XM_001009797.3"/>
</dbReference>
<evidence type="ECO:0000256" key="2">
    <source>
        <dbReference type="ARBA" id="ARBA00005264"/>
    </source>
</evidence>
<evidence type="ECO:0000256" key="3">
    <source>
        <dbReference type="ARBA" id="ARBA00022574"/>
    </source>
</evidence>
<evidence type="ECO:0000256" key="5">
    <source>
        <dbReference type="ARBA" id="ARBA00023242"/>
    </source>
</evidence>
<dbReference type="STRING" id="312017.Q22W65"/>
<keyword evidence="3 6" id="KW-0853">WD repeat</keyword>
<feature type="region of interest" description="Disordered" evidence="8">
    <location>
        <begin position="565"/>
        <end position="600"/>
    </location>
</feature>
<dbReference type="Pfam" id="PF23098">
    <property type="entry name" value="Beta-prop_NOL10_N"/>
    <property type="match status" value="1"/>
</dbReference>
<dbReference type="PROSITE" id="PS50082">
    <property type="entry name" value="WD_REPEATS_2"/>
    <property type="match status" value="1"/>
</dbReference>
<feature type="domain" description="NUC153" evidence="9">
    <location>
        <begin position="471"/>
        <end position="499"/>
    </location>
</feature>
<dbReference type="eggNOG" id="KOG2321">
    <property type="taxonomic scope" value="Eukaryota"/>
</dbReference>
<dbReference type="FunCoup" id="Q22W65">
    <property type="interactions" value="673"/>
</dbReference>
<dbReference type="SUPFAM" id="SSF50978">
    <property type="entry name" value="WD40 repeat-like"/>
    <property type="match status" value="1"/>
</dbReference>
<evidence type="ECO:0000256" key="1">
    <source>
        <dbReference type="ARBA" id="ARBA00004604"/>
    </source>
</evidence>
<dbReference type="EMBL" id="GG662820">
    <property type="protein sequence ID" value="EAR89552.1"/>
    <property type="molecule type" value="Genomic_DNA"/>
</dbReference>
<dbReference type="InterPro" id="IPR036322">
    <property type="entry name" value="WD40_repeat_dom_sf"/>
</dbReference>
<keyword evidence="5" id="KW-0539">Nucleus</keyword>
<dbReference type="GO" id="GO:0000462">
    <property type="term" value="P:maturation of SSU-rRNA from tricistronic rRNA transcript (SSU-rRNA, 5.8S rRNA, LSU-rRNA)"/>
    <property type="evidence" value="ECO:0007669"/>
    <property type="project" value="TreeGrafter"/>
</dbReference>
<dbReference type="AlphaFoldDB" id="Q22W65"/>
<dbReference type="InParanoid" id="Q22W65"/>
<dbReference type="InterPro" id="IPR015943">
    <property type="entry name" value="WD40/YVTN_repeat-like_dom_sf"/>
</dbReference>
<comment type="subcellular location">
    <subcellularLocation>
        <location evidence="1">Nucleus</location>
        <location evidence="1">Nucleolus</location>
    </subcellularLocation>
</comment>
<feature type="repeat" description="WD" evidence="6">
    <location>
        <begin position="175"/>
        <end position="216"/>
    </location>
</feature>
<feature type="domain" description="Nucleolar protein 10-like second" evidence="10">
    <location>
        <begin position="362"/>
        <end position="409"/>
    </location>
</feature>
<reference evidence="13" key="1">
    <citation type="journal article" date="2006" name="PLoS Biol.">
        <title>Macronuclear genome sequence of the ciliate Tetrahymena thermophila, a model eukaryote.</title>
        <authorList>
            <person name="Eisen J.A."/>
            <person name="Coyne R.S."/>
            <person name="Wu M."/>
            <person name="Wu D."/>
            <person name="Thiagarajan M."/>
            <person name="Wortman J.R."/>
            <person name="Badger J.H."/>
            <person name="Ren Q."/>
            <person name="Amedeo P."/>
            <person name="Jones K.M."/>
            <person name="Tallon L.J."/>
            <person name="Delcher A.L."/>
            <person name="Salzberg S.L."/>
            <person name="Silva J.C."/>
            <person name="Haas B.J."/>
            <person name="Majoros W.H."/>
            <person name="Farzad M."/>
            <person name="Carlton J.M."/>
            <person name="Smith R.K. Jr."/>
            <person name="Garg J."/>
            <person name="Pearlman R.E."/>
            <person name="Karrer K.M."/>
            <person name="Sun L."/>
            <person name="Manning G."/>
            <person name="Elde N.C."/>
            <person name="Turkewitz A.P."/>
            <person name="Asai D.J."/>
            <person name="Wilkes D.E."/>
            <person name="Wang Y."/>
            <person name="Cai H."/>
            <person name="Collins K."/>
            <person name="Stewart B.A."/>
            <person name="Lee S.R."/>
            <person name="Wilamowska K."/>
            <person name="Weinberg Z."/>
            <person name="Ruzzo W.L."/>
            <person name="Wloga D."/>
            <person name="Gaertig J."/>
            <person name="Frankel J."/>
            <person name="Tsao C.-C."/>
            <person name="Gorovsky M.A."/>
            <person name="Keeling P.J."/>
            <person name="Waller R.F."/>
            <person name="Patron N.J."/>
            <person name="Cherry J.M."/>
            <person name="Stover N.A."/>
            <person name="Krieger C.J."/>
            <person name="del Toro C."/>
            <person name="Ryder H.F."/>
            <person name="Williamson S.C."/>
            <person name="Barbeau R.A."/>
            <person name="Hamilton E.P."/>
            <person name="Orias E."/>
        </authorList>
    </citation>
    <scope>NUCLEOTIDE SEQUENCE [LARGE SCALE GENOMIC DNA]</scope>
    <source>
        <strain evidence="13">SB210</strain>
    </source>
</reference>
<dbReference type="OMA" id="GYFMDVR"/>
<proteinExistence type="inferred from homology"/>
<evidence type="ECO:0000259" key="10">
    <source>
        <dbReference type="Pfam" id="PF23097"/>
    </source>
</evidence>
<evidence type="ECO:0000256" key="4">
    <source>
        <dbReference type="ARBA" id="ARBA00022737"/>
    </source>
</evidence>
<dbReference type="Pfam" id="PF23097">
    <property type="entry name" value="NOL10_2nd"/>
    <property type="match status" value="1"/>
</dbReference>
<dbReference type="InterPro" id="IPR012580">
    <property type="entry name" value="NUC153"/>
</dbReference>
<dbReference type="Pfam" id="PF08159">
    <property type="entry name" value="NUC153"/>
    <property type="match status" value="1"/>
</dbReference>
<dbReference type="KEGG" id="tet:TTHERM_00160670"/>
<dbReference type="HOGENOM" id="CLU_009923_1_1_1"/>
<evidence type="ECO:0000259" key="9">
    <source>
        <dbReference type="Pfam" id="PF08159"/>
    </source>
</evidence>
<keyword evidence="4" id="KW-0677">Repeat</keyword>
<dbReference type="Proteomes" id="UP000009168">
    <property type="component" value="Unassembled WGS sequence"/>
</dbReference>
<organism evidence="12 13">
    <name type="scientific">Tetrahymena thermophila (strain SB210)</name>
    <dbReference type="NCBI Taxonomy" id="312017"/>
    <lineage>
        <taxon>Eukaryota</taxon>
        <taxon>Sar</taxon>
        <taxon>Alveolata</taxon>
        <taxon>Ciliophora</taxon>
        <taxon>Intramacronucleata</taxon>
        <taxon>Oligohymenophorea</taxon>
        <taxon>Hymenostomatida</taxon>
        <taxon>Tetrahymenina</taxon>
        <taxon>Tetrahymenidae</taxon>
        <taxon>Tetrahymena</taxon>
    </lineage>
</organism>
<comment type="similarity">
    <text evidence="2">Belongs to the WD repeat NOL10/ENP2 family.</text>
</comment>
<keyword evidence="13" id="KW-1185">Reference proteome</keyword>
<gene>
    <name evidence="12" type="ORF">TTHERM_00160670</name>
</gene>
<evidence type="ECO:0000259" key="11">
    <source>
        <dbReference type="Pfam" id="PF23098"/>
    </source>
</evidence>
<sequence>MSYTISEVNGVKIYNLSAGKTLPQFLEEAKKKNASLKYNQDFRKRIELIQDFDFPVACNQVEITNDEQYIIATGVYAPTIKIYETQELSMKCLRGVDSEIVKFTILDDDYTKIAFAESDRNIEFHAQYGKHYKTRIPKFPRDITYNPFTCDLLISASCNEIYRISLEEGQFLKSFESAASDINTLHFNKQLNFLTSGGNGGILEIWDYRQRAKATSRIVNNGQDITHINFDSSGLVMGVGSEKGLVRLYDIRYDAPLIEIKHHYKMPINTIKFHEKTRNVLSSNERVIKVNNKDNGKVYTSIEPNSGINRFTIVPNSGLILVAQEEPRIGTYFLPQLDNAPKWCNFLENITEELEETQSTLVYDEFKFLSYEDLETLKATNLLGTPMLKPHLHGYLMHMKLYNKLKTKADVFNIQEYQKNEVAKKYEESNKSRLIAEPKKVKVNQEFLQDLKEKSNKGKKDIDPFFSLVEDDRFKNMFEDEKFVVNKNDEAYIRAHPSEKGRQVRQKLKDAEVEEIEAENKQLLGMEEDKAKKYELKQKKIQQKQLKNDKFEKIKLIRKEKKNKETFEKKIQKKQKRESEQSLPKFGGNRSFNKKFNKKK</sequence>
<dbReference type="PANTHER" id="PTHR14927:SF0">
    <property type="entry name" value="NUCLEOLAR PROTEIN 10"/>
    <property type="match status" value="1"/>
</dbReference>
<dbReference type="OrthoDB" id="273340at2759"/>
<evidence type="ECO:0000313" key="12">
    <source>
        <dbReference type="EMBL" id="EAR89552.1"/>
    </source>
</evidence>
<feature type="coiled-coil region" evidence="7">
    <location>
        <begin position="501"/>
        <end position="529"/>
    </location>
</feature>
<evidence type="ECO:0000256" key="7">
    <source>
        <dbReference type="SAM" id="Coils"/>
    </source>
</evidence>
<dbReference type="InterPro" id="IPR056551">
    <property type="entry name" value="Beta-prop_NOL10_N"/>
</dbReference>
<dbReference type="GeneID" id="7833998"/>
<name>Q22W65_TETTS</name>
<protein>
    <submittedName>
        <fullName evidence="12">Nucleolar protein</fullName>
    </submittedName>
</protein>
<accession>Q22W65</accession>
<feature type="domain" description="Nucleolar protein 10-like N-terminal" evidence="11">
    <location>
        <begin position="5"/>
        <end position="360"/>
    </location>
</feature>
<dbReference type="InterPro" id="IPR056550">
    <property type="entry name" value="NOL10_2nd"/>
</dbReference>